<dbReference type="PANTHER" id="PTHR14187:SF81">
    <property type="entry name" value="HSP70 FAMILY PROTEIN (AFU_ORTHOLOGUE AFUA_4G14040)"/>
    <property type="match status" value="1"/>
</dbReference>
<keyword evidence="2" id="KW-0067">ATP-binding</keyword>
<dbReference type="GO" id="GO:0005524">
    <property type="term" value="F:ATP binding"/>
    <property type="evidence" value="ECO:0007669"/>
    <property type="project" value="UniProtKB-KW"/>
</dbReference>
<keyword evidence="1" id="KW-0547">Nucleotide-binding</keyword>
<dbReference type="STRING" id="1231657.A0A1Y2A3F9"/>
<organism evidence="3 4">
    <name type="scientific">Clohesyomyces aquaticus</name>
    <dbReference type="NCBI Taxonomy" id="1231657"/>
    <lineage>
        <taxon>Eukaryota</taxon>
        <taxon>Fungi</taxon>
        <taxon>Dikarya</taxon>
        <taxon>Ascomycota</taxon>
        <taxon>Pezizomycotina</taxon>
        <taxon>Dothideomycetes</taxon>
        <taxon>Pleosporomycetidae</taxon>
        <taxon>Pleosporales</taxon>
        <taxon>Lindgomycetaceae</taxon>
        <taxon>Clohesyomyces</taxon>
    </lineage>
</organism>
<reference evidence="3 4" key="1">
    <citation type="submission" date="2016-07" db="EMBL/GenBank/DDBJ databases">
        <title>Pervasive Adenine N6-methylation of Active Genes in Fungi.</title>
        <authorList>
            <consortium name="DOE Joint Genome Institute"/>
            <person name="Mondo S.J."/>
            <person name="Dannebaum R.O."/>
            <person name="Kuo R.C."/>
            <person name="Labutti K."/>
            <person name="Haridas S."/>
            <person name="Kuo A."/>
            <person name="Salamov A."/>
            <person name="Ahrendt S.R."/>
            <person name="Lipzen A."/>
            <person name="Sullivan W."/>
            <person name="Andreopoulos W.B."/>
            <person name="Clum A."/>
            <person name="Lindquist E."/>
            <person name="Daum C."/>
            <person name="Ramamoorthy G.K."/>
            <person name="Gryganskyi A."/>
            <person name="Culley D."/>
            <person name="Magnuson J.K."/>
            <person name="James T.Y."/>
            <person name="O'Malley M.A."/>
            <person name="Stajich J.E."/>
            <person name="Spatafora J.W."/>
            <person name="Visel A."/>
            <person name="Grigoriev I.V."/>
        </authorList>
    </citation>
    <scope>NUCLEOTIDE SEQUENCE [LARGE SCALE GENOMIC DNA]</scope>
    <source>
        <strain evidence="3 4">CBS 115471</strain>
    </source>
</reference>
<evidence type="ECO:0000313" key="3">
    <source>
        <dbReference type="EMBL" id="ORY17048.1"/>
    </source>
</evidence>
<sequence length="503" mass="56208">MIAELQDKYDYGPGFCTVPEGKSAKDVVTDYLQCLYSHFVETISGRDVNSQALWDMTPAEFWITVPALWSDAAKEATFDAATRAGFGSRRLARGLKDSVHIITEPEAAALTVLTEENTSLGNCPRNVLVCDCGGGTVDIVTYKVSRGAGDKLKFEKLLPGEGAMCGSTKIDRNFHDWMNKTFGDHYRNLSPKIKNPSSLFFRSFEDAKCVFTGPNHTTPSMEVSPIPMNAPDSINYDREYHTVILTTENMLGLFQPVVVEILRLIGTQVAAVEKRGSNIEEIFLVGGFGESPYLKAELKKWCAERSIKYNNPWSCQEAIVKGAALRGLLGIKPTRDMSDHHYGYSISMPFREGIDDEAHSWTCPWEGTKWCRHRMECSNTLEQGDCLDDLVPKRFELQRSVFADTMDVSGVINVWVCGSDYAPDSSSDWRVKKLGAVKVEFSWDDVVRSPSRAVAGDLIYQVKYEIEVVLVSERGLLEFSVIVHGATKETTIRYDEGFDTVIR</sequence>
<dbReference type="CDD" id="cd10170">
    <property type="entry name" value="ASKHA_NBD_HSP70"/>
    <property type="match status" value="1"/>
</dbReference>
<evidence type="ECO:0000313" key="4">
    <source>
        <dbReference type="Proteomes" id="UP000193144"/>
    </source>
</evidence>
<dbReference type="SUPFAM" id="SSF53067">
    <property type="entry name" value="Actin-like ATPase domain"/>
    <property type="match status" value="2"/>
</dbReference>
<dbReference type="Pfam" id="PF00012">
    <property type="entry name" value="HSP70"/>
    <property type="match status" value="1"/>
</dbReference>
<keyword evidence="4" id="KW-1185">Reference proteome</keyword>
<gene>
    <name evidence="3" type="ORF">BCR34DRAFT_597140</name>
</gene>
<dbReference type="OrthoDB" id="2963168at2759"/>
<evidence type="ECO:0008006" key="5">
    <source>
        <dbReference type="Google" id="ProtNLM"/>
    </source>
</evidence>
<dbReference type="AlphaFoldDB" id="A0A1Y2A3F9"/>
<protein>
    <recommendedName>
        <fullName evidence="5">Actin-like ATPase domain-containing protein</fullName>
    </recommendedName>
</protein>
<dbReference type="EMBL" id="MCFA01000014">
    <property type="protein sequence ID" value="ORY17048.1"/>
    <property type="molecule type" value="Genomic_DNA"/>
</dbReference>
<dbReference type="Gene3D" id="3.30.420.40">
    <property type="match status" value="2"/>
</dbReference>
<accession>A0A1Y2A3F9</accession>
<comment type="caution">
    <text evidence="3">The sequence shown here is derived from an EMBL/GenBank/DDBJ whole genome shotgun (WGS) entry which is preliminary data.</text>
</comment>
<dbReference type="InterPro" id="IPR043129">
    <property type="entry name" value="ATPase_NBD"/>
</dbReference>
<evidence type="ECO:0000256" key="2">
    <source>
        <dbReference type="ARBA" id="ARBA00022840"/>
    </source>
</evidence>
<name>A0A1Y2A3F9_9PLEO</name>
<proteinExistence type="predicted"/>
<evidence type="ECO:0000256" key="1">
    <source>
        <dbReference type="ARBA" id="ARBA00022741"/>
    </source>
</evidence>
<dbReference type="InterPro" id="IPR013126">
    <property type="entry name" value="Hsp_70_fam"/>
</dbReference>
<dbReference type="PANTHER" id="PTHR14187">
    <property type="entry name" value="ALPHA KINASE/ELONGATION FACTOR 2 KINASE"/>
    <property type="match status" value="1"/>
</dbReference>
<dbReference type="Proteomes" id="UP000193144">
    <property type="component" value="Unassembled WGS sequence"/>
</dbReference>
<dbReference type="GO" id="GO:0140662">
    <property type="term" value="F:ATP-dependent protein folding chaperone"/>
    <property type="evidence" value="ECO:0007669"/>
    <property type="project" value="InterPro"/>
</dbReference>
<dbReference type="Gene3D" id="3.90.640.10">
    <property type="entry name" value="Actin, Chain A, domain 4"/>
    <property type="match status" value="1"/>
</dbReference>